<keyword evidence="4 6" id="KW-1133">Transmembrane helix</keyword>
<dbReference type="PANTHER" id="PTHR30287:SF1">
    <property type="entry name" value="INNER MEMBRANE PROTEIN"/>
    <property type="match status" value="1"/>
</dbReference>
<dbReference type="InterPro" id="IPR038766">
    <property type="entry name" value="Membrane_comp_ABC_pdt"/>
</dbReference>
<dbReference type="Pfam" id="PF02687">
    <property type="entry name" value="FtsX"/>
    <property type="match status" value="2"/>
</dbReference>
<evidence type="ECO:0000256" key="3">
    <source>
        <dbReference type="ARBA" id="ARBA00022692"/>
    </source>
</evidence>
<evidence type="ECO:0000259" key="7">
    <source>
        <dbReference type="Pfam" id="PF02687"/>
    </source>
</evidence>
<feature type="transmembrane region" description="Helical" evidence="6">
    <location>
        <begin position="353"/>
        <end position="376"/>
    </location>
</feature>
<accession>A0ABU0W862</accession>
<feature type="transmembrane region" description="Helical" evidence="6">
    <location>
        <begin position="714"/>
        <end position="734"/>
    </location>
</feature>
<evidence type="ECO:0000313" key="9">
    <source>
        <dbReference type="Proteomes" id="UP001239019"/>
    </source>
</evidence>
<comment type="caution">
    <text evidence="8">The sequence shown here is derived from an EMBL/GenBank/DDBJ whole genome shotgun (WGS) entry which is preliminary data.</text>
</comment>
<evidence type="ECO:0000256" key="6">
    <source>
        <dbReference type="SAM" id="Phobius"/>
    </source>
</evidence>
<evidence type="ECO:0000256" key="2">
    <source>
        <dbReference type="ARBA" id="ARBA00022475"/>
    </source>
</evidence>
<feature type="domain" description="ABC3 transporter permease C-terminal" evidence="7">
    <location>
        <begin position="716"/>
        <end position="828"/>
    </location>
</feature>
<comment type="subcellular location">
    <subcellularLocation>
        <location evidence="1">Cell membrane</location>
        <topology evidence="1">Multi-pass membrane protein</topology>
    </subcellularLocation>
</comment>
<evidence type="ECO:0000313" key="8">
    <source>
        <dbReference type="EMBL" id="MDQ2070222.1"/>
    </source>
</evidence>
<feature type="transmembrane region" description="Helical" evidence="6">
    <location>
        <begin position="305"/>
        <end position="333"/>
    </location>
</feature>
<dbReference type="PANTHER" id="PTHR30287">
    <property type="entry name" value="MEMBRANE COMPONENT OF PREDICTED ABC SUPERFAMILY METABOLITE UPTAKE TRANSPORTER"/>
    <property type="match status" value="1"/>
</dbReference>
<keyword evidence="9" id="KW-1185">Reference proteome</keyword>
<feature type="transmembrane region" description="Helical" evidence="6">
    <location>
        <begin position="797"/>
        <end position="819"/>
    </location>
</feature>
<feature type="transmembrane region" description="Helical" evidence="6">
    <location>
        <begin position="261"/>
        <end position="279"/>
    </location>
</feature>
<proteinExistence type="predicted"/>
<name>A0ABU0W862_9GAMM</name>
<feature type="transmembrane region" description="Helical" evidence="6">
    <location>
        <begin position="421"/>
        <end position="448"/>
    </location>
</feature>
<keyword evidence="2" id="KW-1003">Cell membrane</keyword>
<reference evidence="8 9" key="1">
    <citation type="submission" date="2023-08" db="EMBL/GenBank/DDBJ databases">
        <title>Whole-genome sequencing of halo(alkali)philic microorganisms from hypersaline lakes.</title>
        <authorList>
            <person name="Sorokin D.Y."/>
            <person name="Abbas B."/>
            <person name="Merkel A.Y."/>
        </authorList>
    </citation>
    <scope>NUCLEOTIDE SEQUENCE [LARGE SCALE GENOMIC DNA]</scope>
    <source>
        <strain evidence="8 9">AB-CW4</strain>
    </source>
</reference>
<organism evidence="8 9">
    <name type="scientific">Natronospira bacteriovora</name>
    <dbReference type="NCBI Taxonomy" id="3069753"/>
    <lineage>
        <taxon>Bacteria</taxon>
        <taxon>Pseudomonadati</taxon>
        <taxon>Pseudomonadota</taxon>
        <taxon>Gammaproteobacteria</taxon>
        <taxon>Natronospirales</taxon>
        <taxon>Natronospiraceae</taxon>
        <taxon>Natronospira</taxon>
    </lineage>
</organism>
<gene>
    <name evidence="8" type="ORF">RBH19_10060</name>
</gene>
<feature type="transmembrane region" description="Helical" evidence="6">
    <location>
        <begin position="755"/>
        <end position="777"/>
    </location>
</feature>
<evidence type="ECO:0000256" key="5">
    <source>
        <dbReference type="ARBA" id="ARBA00023136"/>
    </source>
</evidence>
<protein>
    <submittedName>
        <fullName evidence="8">FtsX-like permease family protein</fullName>
    </submittedName>
</protein>
<feature type="transmembrane region" description="Helical" evidence="6">
    <location>
        <begin position="25"/>
        <end position="45"/>
    </location>
</feature>
<feature type="transmembrane region" description="Helical" evidence="6">
    <location>
        <begin position="397"/>
        <end position="415"/>
    </location>
</feature>
<dbReference type="InterPro" id="IPR003838">
    <property type="entry name" value="ABC3_permease_C"/>
</dbReference>
<dbReference type="EMBL" id="JAVDDT010000006">
    <property type="protein sequence ID" value="MDQ2070222.1"/>
    <property type="molecule type" value="Genomic_DNA"/>
</dbReference>
<feature type="transmembrane region" description="Helical" evidence="6">
    <location>
        <begin position="469"/>
        <end position="490"/>
    </location>
</feature>
<dbReference type="RefSeq" id="WP_306728716.1">
    <property type="nucleotide sequence ID" value="NZ_JAVDDT010000006.1"/>
</dbReference>
<evidence type="ECO:0000256" key="4">
    <source>
        <dbReference type="ARBA" id="ARBA00022989"/>
    </source>
</evidence>
<keyword evidence="3 6" id="KW-0812">Transmembrane</keyword>
<keyword evidence="5 6" id="KW-0472">Membrane</keyword>
<feature type="domain" description="ABC3 transporter permease C-terminal" evidence="7">
    <location>
        <begin position="264"/>
        <end position="383"/>
    </location>
</feature>
<dbReference type="Proteomes" id="UP001239019">
    <property type="component" value="Unassembled WGS sequence"/>
</dbReference>
<sequence>MSGSGDFRPGLALRWLAREWRAGELLVLATALVIAVTAISAVGFFTDRVSAAMERRAAEVLAADSLLRSRDPLPPHFREEAERRGLNTAEVATLPTVVASDTGTQLVDLRAVEAAYPLRGELRISEQAFGPGQVTRDRVEPGTVWADARLLASLDLSPGESLEIGERTFEVRRILADLPDQGIGFADVAPAVLMAKSDLDSTGLLRPGSRISWRLLVAGERGPLREWQHWAGERLESGQRLQDVSESRQEIGAAIDRAERFLGLAALVSVMVAAVAVALSAREWARRRLDAVAIMKTLGSRQGQVLGLLLTQMLVLGLLAATAGVVLGWLAQWGLVATLGNLLGESLPAAEPGAAVAMGLGTALILMLGFALPPLMRLRRTPPARVLRRELAPPAPSAWLIYGTAITAIAALIMSQARDPMLSAAVLIGGGATLLLLMAGGLVLIAGLRRVGGHMGSAWRQGLGNLVRYPGRSLAMMTAFGLGLMVLALLTTVRGDLLDGWRATVPDDAPNHFLINIQPDEREGVAEILEDIGVPSTRFDALVRGRLIAINDRDADGIDFPSERGSRFVQRDANLSWASEPQADNRVVAGQWWNEEQHDQALVSLEEEIAEALGVGIGDRLRYRIGGEEIELTVSNLRSVRWDSFNTNFFVLVPPDLLDEFSATWITSVYVPAEARPELRHLVRAYPSVTVIDVDSILQQVRDIIDRASLAVEYVFLFTLLAGLTVLFAAVQASRDQRRFESALVRALGGRRRHVLATVATEFGVAGALAGLLAGVGASVAGWQLAVRVFELEYQPALTLVPGSMLVGMLLLMSAGWVATRRVVTRSPMLVLREE</sequence>
<evidence type="ECO:0000256" key="1">
    <source>
        <dbReference type="ARBA" id="ARBA00004651"/>
    </source>
</evidence>